<evidence type="ECO:0000313" key="1">
    <source>
        <dbReference type="EMBL" id="KAG9340290.1"/>
    </source>
</evidence>
<dbReference type="EMBL" id="JAFBMS010000044">
    <property type="protein sequence ID" value="KAG9340290.1"/>
    <property type="molecule type" value="Genomic_DNA"/>
</dbReference>
<proteinExistence type="predicted"/>
<accession>A0A8T2NM39</accession>
<dbReference type="Proteomes" id="UP000824540">
    <property type="component" value="Unassembled WGS sequence"/>
</dbReference>
<sequence length="109" mass="11748">MTGILPTASSGSGGMRVAASPSLRALARSDQRDHGHRYAITAWAGHIYLTDGDDQSWQYEHSQGHPGEEPGALTWGTLSTRASTHATTMGMFQCDVAPPRYAFRGQQMA</sequence>
<keyword evidence="2" id="KW-1185">Reference proteome</keyword>
<organism evidence="1 2">
    <name type="scientific">Albula glossodonta</name>
    <name type="common">roundjaw bonefish</name>
    <dbReference type="NCBI Taxonomy" id="121402"/>
    <lineage>
        <taxon>Eukaryota</taxon>
        <taxon>Metazoa</taxon>
        <taxon>Chordata</taxon>
        <taxon>Craniata</taxon>
        <taxon>Vertebrata</taxon>
        <taxon>Euteleostomi</taxon>
        <taxon>Actinopterygii</taxon>
        <taxon>Neopterygii</taxon>
        <taxon>Teleostei</taxon>
        <taxon>Albuliformes</taxon>
        <taxon>Albulidae</taxon>
        <taxon>Albula</taxon>
    </lineage>
</organism>
<reference evidence="1" key="1">
    <citation type="thesis" date="2021" institute="BYU ScholarsArchive" country="Provo, UT, USA">
        <title>Applications of and Algorithms for Genome Assembly and Genomic Analyses with an Emphasis on Marine Teleosts.</title>
        <authorList>
            <person name="Pickett B.D."/>
        </authorList>
    </citation>
    <scope>NUCLEOTIDE SEQUENCE</scope>
    <source>
        <strain evidence="1">HI-2016</strain>
    </source>
</reference>
<dbReference type="AlphaFoldDB" id="A0A8T2NM39"/>
<protein>
    <submittedName>
        <fullName evidence="1">Uncharacterized protein</fullName>
    </submittedName>
</protein>
<evidence type="ECO:0000313" key="2">
    <source>
        <dbReference type="Proteomes" id="UP000824540"/>
    </source>
</evidence>
<comment type="caution">
    <text evidence="1">The sequence shown here is derived from an EMBL/GenBank/DDBJ whole genome shotgun (WGS) entry which is preliminary data.</text>
</comment>
<gene>
    <name evidence="1" type="ORF">JZ751_021737</name>
</gene>
<name>A0A8T2NM39_9TELE</name>